<organism evidence="1 2">
    <name type="scientific">Kosmotoga pacifica</name>
    <dbReference type="NCBI Taxonomy" id="1330330"/>
    <lineage>
        <taxon>Bacteria</taxon>
        <taxon>Thermotogati</taxon>
        <taxon>Thermotogota</taxon>
        <taxon>Thermotogae</taxon>
        <taxon>Kosmotogales</taxon>
        <taxon>Kosmotogaceae</taxon>
        <taxon>Kosmotoga</taxon>
    </lineage>
</organism>
<name>A0A0G2Z549_9BACT</name>
<dbReference type="AlphaFoldDB" id="A0A0G2Z549"/>
<dbReference type="KEGG" id="kpf:IX53_01665"/>
<evidence type="ECO:0000313" key="1">
    <source>
        <dbReference type="EMBL" id="AKI96740.1"/>
    </source>
</evidence>
<dbReference type="STRING" id="1330330.IX53_01665"/>
<keyword evidence="2" id="KW-1185">Reference proteome</keyword>
<dbReference type="EMBL" id="CP011232">
    <property type="protein sequence ID" value="AKI96740.1"/>
    <property type="molecule type" value="Genomic_DNA"/>
</dbReference>
<dbReference type="Proteomes" id="UP000035159">
    <property type="component" value="Chromosome"/>
</dbReference>
<protein>
    <submittedName>
        <fullName evidence="1">Uncharacterized protein</fullName>
    </submittedName>
</protein>
<accession>A0A0G2Z549</accession>
<reference evidence="1 2" key="1">
    <citation type="submission" date="2015-04" db="EMBL/GenBank/DDBJ databases">
        <title>Complete Genome Sequence of Kosmotoga pacifica SLHLJ1.</title>
        <authorList>
            <person name="Jiang L.J."/>
            <person name="Shao Z.Z."/>
            <person name="Jebbar M."/>
        </authorList>
    </citation>
    <scope>NUCLEOTIDE SEQUENCE [LARGE SCALE GENOMIC DNA]</scope>
    <source>
        <strain evidence="1 2">SLHLJ1</strain>
    </source>
</reference>
<evidence type="ECO:0000313" key="2">
    <source>
        <dbReference type="Proteomes" id="UP000035159"/>
    </source>
</evidence>
<sequence length="174" mass="20727">MTLSLTKPEQYNPNSNWSEIIMSNPLLSFERKILNTYGNKVEAFYTDEFFKRPTYSKVNHIVASLKSLEEDLGIKLLKVSEIKEYFLKHIDMCDLTYELSYYLLSQFTNSACLTLDYYNDKEYNDEYLCLYIFSNKRNQEIIDIIWDAYKAFKREISRASGWIRISKDFEGVHH</sequence>
<proteinExistence type="predicted"/>
<gene>
    <name evidence="1" type="ORF">IX53_01665</name>
</gene>
<dbReference type="PATRIC" id="fig|1330330.3.peg.337"/>
<dbReference type="RefSeq" id="WP_047753875.1">
    <property type="nucleotide sequence ID" value="NZ_CAJUHA010000004.1"/>
</dbReference>